<dbReference type="PANTHER" id="PTHR47219:SF9">
    <property type="entry name" value="GTPASE ACTIVATING PROTEIN AND CENTROSOME-ASSOCIATED, ISOFORM B"/>
    <property type="match status" value="1"/>
</dbReference>
<dbReference type="Proteomes" id="UP001476247">
    <property type="component" value="Unassembled WGS sequence"/>
</dbReference>
<evidence type="ECO:0000313" key="5">
    <source>
        <dbReference type="Proteomes" id="UP001476247"/>
    </source>
</evidence>
<keyword evidence="5" id="KW-1185">Reference proteome</keyword>
<organism evidence="4 5">
    <name type="scientific">Helicostylum pulchrum</name>
    <dbReference type="NCBI Taxonomy" id="562976"/>
    <lineage>
        <taxon>Eukaryota</taxon>
        <taxon>Fungi</taxon>
        <taxon>Fungi incertae sedis</taxon>
        <taxon>Mucoromycota</taxon>
        <taxon>Mucoromycotina</taxon>
        <taxon>Mucoromycetes</taxon>
        <taxon>Mucorales</taxon>
        <taxon>Mucorineae</taxon>
        <taxon>Mucoraceae</taxon>
        <taxon>Helicostylum</taxon>
    </lineage>
</organism>
<dbReference type="Gene3D" id="1.10.472.80">
    <property type="entry name" value="Ypt/Rab-GAP domain of gyp1p, domain 3"/>
    <property type="match status" value="1"/>
</dbReference>
<comment type="caution">
    <text evidence="4">The sequence shown here is derived from an EMBL/GenBank/DDBJ whole genome shotgun (WGS) entry which is preliminary data.</text>
</comment>
<feature type="coiled-coil region" evidence="1">
    <location>
        <begin position="641"/>
        <end position="756"/>
    </location>
</feature>
<dbReference type="InterPro" id="IPR035969">
    <property type="entry name" value="Rab-GAP_TBC_sf"/>
</dbReference>
<dbReference type="SMART" id="SM00164">
    <property type="entry name" value="TBC"/>
    <property type="match status" value="1"/>
</dbReference>
<dbReference type="PROSITE" id="PS50086">
    <property type="entry name" value="TBC_RABGAP"/>
    <property type="match status" value="1"/>
</dbReference>
<proteinExistence type="predicted"/>
<reference evidence="4 5" key="1">
    <citation type="submission" date="2024-04" db="EMBL/GenBank/DDBJ databases">
        <title>genome sequences of Mucor flavus KT1a and Helicostylum pulchrum KT1b strains isolation_sourced from the surface of a dry-aged beef.</title>
        <authorList>
            <person name="Toyotome T."/>
            <person name="Hosono M."/>
            <person name="Torimaru M."/>
            <person name="Fukuda K."/>
            <person name="Mikami N."/>
        </authorList>
    </citation>
    <scope>NUCLEOTIDE SEQUENCE [LARGE SCALE GENOMIC DNA]</scope>
    <source>
        <strain evidence="4 5">KT1b</strain>
    </source>
</reference>
<evidence type="ECO:0000313" key="4">
    <source>
        <dbReference type="EMBL" id="GAA5803368.1"/>
    </source>
</evidence>
<sequence length="821" mass="94463">MLENQSTFTTEEYNIQLSKLQDDIILVYSISETILNKPQPPTPSISSSISSLNENQVNDDLFYRLQKENARLPPQDSTAFILAQIERQNVLLEKDPKSIYIQSNELKAHFSTVQKLVKDNIDDDEEQEEIDWGFWEAVIQDSDQVALKLPHLLSLKLRSGIPTRVRGLMWQAMSKSASLHLETVYDQLCKEKSPHERIIQRDLARTFPRIDMFKQENGKGQSSMKHILEAYSLYDTEVGYCQGLAFLVGPLLMNMPETQSFCVFVRLMETYEMRSMFTLNMEGLQLRLYQFSSLLTEIIPDLSEHLSNSGVHAAMYASQWFLTLFAYVFPINLVTRIYDIIFAEGAAETIMRVAIAMLKRSQQSILAFHEFEDILDFVTTKKLCDPYSDNYSNVIRDAMALSDIITRDKMDSLSTEYESSTGDHKQLVVSTGRFGFWKRKGKVTKKPDMKRSASSHDSNTTASLPPVLKKRWSSVSSRQDWSYNRSNAYEEAMQDLKQQHQKTLNELLEIKYDKQDLESERDALKLTIVELERRRLSTSSVDVNKKIPFIKSPSKPIFLCDEPTALDGTRSFSDLAVATKEEDNNHIMISRQNSIHHSMLSNSSQSYTTTEFDDDDDQLSLSLTTTTAPLFNDGEEISSQIVHLKVKNFELEQHVEKLNQDVDQITSKFDMVNEGQMALVDKLMAMKTEMDEHITEVKNKSKQVQSVNDENQELKQQIEMLKQTLSHCRIENGILNQDLESIKKKKEDELIQLDKSDHVRIRRHSTSSSGMLTLVKNRRIQQLEQSLTATKIKLVEYESLQQVKKKTSIYGRVLHAMKYNS</sequence>
<gene>
    <name evidence="4" type="ORF">HPULCUR_008847</name>
</gene>
<feature type="region of interest" description="Disordered" evidence="2">
    <location>
        <begin position="445"/>
        <end position="464"/>
    </location>
</feature>
<dbReference type="PANTHER" id="PTHR47219">
    <property type="entry name" value="RAB GTPASE-ACTIVATING PROTEIN 1-LIKE"/>
    <property type="match status" value="1"/>
</dbReference>
<evidence type="ECO:0000259" key="3">
    <source>
        <dbReference type="PROSITE" id="PS50086"/>
    </source>
</evidence>
<dbReference type="EMBL" id="BAABUJ010000027">
    <property type="protein sequence ID" value="GAA5803368.1"/>
    <property type="molecule type" value="Genomic_DNA"/>
</dbReference>
<dbReference type="Gene3D" id="1.10.8.270">
    <property type="entry name" value="putative rabgap domain of human tbc1 domain family member 14 like domains"/>
    <property type="match status" value="1"/>
</dbReference>
<dbReference type="InterPro" id="IPR050302">
    <property type="entry name" value="Rab_GAP_TBC_domain"/>
</dbReference>
<name>A0ABP9Y8S0_9FUNG</name>
<dbReference type="Pfam" id="PF00566">
    <property type="entry name" value="RabGAP-TBC"/>
    <property type="match status" value="1"/>
</dbReference>
<evidence type="ECO:0000256" key="1">
    <source>
        <dbReference type="SAM" id="Coils"/>
    </source>
</evidence>
<feature type="domain" description="Rab-GAP TBC" evidence="3">
    <location>
        <begin position="160"/>
        <end position="345"/>
    </location>
</feature>
<dbReference type="InterPro" id="IPR000195">
    <property type="entry name" value="Rab-GAP-TBC_dom"/>
</dbReference>
<feature type="coiled-coil region" evidence="1">
    <location>
        <begin position="486"/>
        <end position="534"/>
    </location>
</feature>
<accession>A0ABP9Y8S0</accession>
<evidence type="ECO:0000256" key="2">
    <source>
        <dbReference type="SAM" id="MobiDB-lite"/>
    </source>
</evidence>
<dbReference type="Gene3D" id="1.10.10.750">
    <property type="entry name" value="Ypt/Rab-GAP domain of gyp1p, domain 1"/>
    <property type="match status" value="1"/>
</dbReference>
<protein>
    <recommendedName>
        <fullName evidence="3">Rab-GAP TBC domain-containing protein</fullName>
    </recommendedName>
</protein>
<keyword evidence="1" id="KW-0175">Coiled coil</keyword>
<dbReference type="SUPFAM" id="SSF47923">
    <property type="entry name" value="Ypt/Rab-GAP domain of gyp1p"/>
    <property type="match status" value="2"/>
</dbReference>